<organism evidence="2 3">
    <name type="scientific">Trifolium medium</name>
    <dbReference type="NCBI Taxonomy" id="97028"/>
    <lineage>
        <taxon>Eukaryota</taxon>
        <taxon>Viridiplantae</taxon>
        <taxon>Streptophyta</taxon>
        <taxon>Embryophyta</taxon>
        <taxon>Tracheophyta</taxon>
        <taxon>Spermatophyta</taxon>
        <taxon>Magnoliopsida</taxon>
        <taxon>eudicotyledons</taxon>
        <taxon>Gunneridae</taxon>
        <taxon>Pentapetalae</taxon>
        <taxon>rosids</taxon>
        <taxon>fabids</taxon>
        <taxon>Fabales</taxon>
        <taxon>Fabaceae</taxon>
        <taxon>Papilionoideae</taxon>
        <taxon>50 kb inversion clade</taxon>
        <taxon>NPAAA clade</taxon>
        <taxon>Hologalegina</taxon>
        <taxon>IRL clade</taxon>
        <taxon>Trifolieae</taxon>
        <taxon>Trifolium</taxon>
    </lineage>
</organism>
<feature type="compositionally biased region" description="Basic and acidic residues" evidence="1">
    <location>
        <begin position="60"/>
        <end position="73"/>
    </location>
</feature>
<protein>
    <submittedName>
        <fullName evidence="2">Methyl-CpG-binding domain-containing protein 10-like</fullName>
    </submittedName>
</protein>
<feature type="region of interest" description="Disordered" evidence="1">
    <location>
        <begin position="1"/>
        <end position="124"/>
    </location>
</feature>
<feature type="compositionally biased region" description="Pro residues" evidence="1">
    <location>
        <begin position="1"/>
        <end position="11"/>
    </location>
</feature>
<evidence type="ECO:0000313" key="3">
    <source>
        <dbReference type="Proteomes" id="UP000265520"/>
    </source>
</evidence>
<feature type="non-terminal residue" evidence="2">
    <location>
        <position position="1"/>
    </location>
</feature>
<reference evidence="2 3" key="1">
    <citation type="journal article" date="2018" name="Front. Plant Sci.">
        <title>Red Clover (Trifolium pratense) and Zigzag Clover (T. medium) - A Picture of Genomic Similarities and Differences.</title>
        <authorList>
            <person name="Dluhosova J."/>
            <person name="Istvanek J."/>
            <person name="Nedelnik J."/>
            <person name="Repkova J."/>
        </authorList>
    </citation>
    <scope>NUCLEOTIDE SEQUENCE [LARGE SCALE GENOMIC DNA]</scope>
    <source>
        <strain evidence="3">cv. 10/8</strain>
        <tissue evidence="2">Leaf</tissue>
    </source>
</reference>
<feature type="compositionally biased region" description="Basic and acidic residues" evidence="1">
    <location>
        <begin position="38"/>
        <end position="53"/>
    </location>
</feature>
<dbReference type="AlphaFoldDB" id="A0A392RRH1"/>
<comment type="caution">
    <text evidence="2">The sequence shown here is derived from an EMBL/GenBank/DDBJ whole genome shotgun (WGS) entry which is preliminary data.</text>
</comment>
<sequence length="124" mass="13449">KVKTTPPPSEAEPPKKRSRKSTGSKKDDKETETESPAEEGKEKSSAEEPKGDPIDADNNVDDKTKNDDAEEIKQSNAEGESFQEALNAVVDEEVVETEKENGTVDSNKQEKSGGTEENEGAEKV</sequence>
<name>A0A392RRH1_9FABA</name>
<keyword evidence="3" id="KW-1185">Reference proteome</keyword>
<dbReference type="Proteomes" id="UP000265520">
    <property type="component" value="Unassembled WGS sequence"/>
</dbReference>
<evidence type="ECO:0000256" key="1">
    <source>
        <dbReference type="SAM" id="MobiDB-lite"/>
    </source>
</evidence>
<dbReference type="EMBL" id="LXQA010260049">
    <property type="protein sequence ID" value="MCI38802.1"/>
    <property type="molecule type" value="Genomic_DNA"/>
</dbReference>
<evidence type="ECO:0000313" key="2">
    <source>
        <dbReference type="EMBL" id="MCI38802.1"/>
    </source>
</evidence>
<proteinExistence type="predicted"/>
<feature type="compositionally biased region" description="Basic and acidic residues" evidence="1">
    <location>
        <begin position="96"/>
        <end position="124"/>
    </location>
</feature>
<feature type="non-terminal residue" evidence="2">
    <location>
        <position position="124"/>
    </location>
</feature>
<accession>A0A392RRH1</accession>